<dbReference type="GeneID" id="96866420"/>
<reference evidence="3" key="1">
    <citation type="submission" date="2018-11" db="EMBL/GenBank/DDBJ databases">
        <title>The first complete genome sequence of Mycoplasma iowae strain 695.</title>
        <authorList>
            <person name="Ghanem M."/>
            <person name="El-Gazzar M."/>
        </authorList>
    </citation>
    <scope>NUCLEOTIDE SEQUENCE [LARGE SCALE GENOMIC DNA]</scope>
    <source>
        <strain evidence="3">695</strain>
    </source>
</reference>
<dbReference type="InterPro" id="IPR055042">
    <property type="entry name" value="CARDS_D3"/>
</dbReference>
<dbReference type="OrthoDB" id="6446522at2"/>
<dbReference type="KEGG" id="miw:EER00_04420"/>
<sequence>MIINSLELDRKDGNDNPRNPKYVYKIDKRDPNYVFQNGFTAWGSNDDFFAYVAGFINNYKLPEFFRSSLISVFPTIENACTNFISSVKTNYNAEKYYLYKIRADNEYYSTTKTMMHYLPTLVKNSGSKDESLKFADNVFRLFTHNFLWQNDWFKIGTISNESIISAREIIVTDLNWELMGRSTDVKENYKNMIIDDKEIFNVYYDIWNTTGNVKPWNPPEPNLKKYLESDYDDPDADELTVYYKKMEKPKPVLYLSRSYWNLNSMLSSVTPTPSLQQLELERDDLELPKISDYKEDLEGFNHCNVANVLYQVHNWELNDSDSRIRKDLDDIEFSDIIFTNKSFTRKYKVNFQVLDNGGSFIGLKLLSDSRSEVELSKSPTKQLTSSYYDAFSRISFSDYKYPVSVSFGPIINQFNLNSTRLRIGSLIQSVNDDFQKWNYQIYDEVKDSDGNTTRALIKLLPVHKKYQNLGLVVRKEKWNDTDDYPMYLLNLEDVASDDSYEEIFLLVSRNDTSLKMLQKQPSFDELVDLNLRYVIKGTSYSFDMYDKGSWSYFRWVYNQFFYDLRRKRIYWIDNKLNVFALYNNRNENDNWNWAEWKRIYSLDMDNDDPRYKWYFIYKEDIEDHEGVKESRWIRSYYHNDWLKVATGTHFGKLFTSKYDEESYSEKTFLIDGNIYI</sequence>
<dbReference type="InterPro" id="IPR003898">
    <property type="entry name" value="Borpert_toxA"/>
</dbReference>
<dbReference type="Proteomes" id="UP000464283">
    <property type="component" value="Chromosome"/>
</dbReference>
<dbReference type="EMBL" id="CP033512">
    <property type="protein sequence ID" value="QHG90103.1"/>
    <property type="molecule type" value="Genomic_DNA"/>
</dbReference>
<evidence type="ECO:0000313" key="2">
    <source>
        <dbReference type="EMBL" id="QHG90103.1"/>
    </source>
</evidence>
<dbReference type="Pfam" id="PF22346">
    <property type="entry name" value="CARDS_D3"/>
    <property type="match status" value="1"/>
</dbReference>
<dbReference type="GO" id="GO:0005576">
    <property type="term" value="C:extracellular region"/>
    <property type="evidence" value="ECO:0007669"/>
    <property type="project" value="InterPro"/>
</dbReference>
<dbReference type="GO" id="GO:0003950">
    <property type="term" value="F:NAD+ poly-ADP-ribosyltransferase activity"/>
    <property type="evidence" value="ECO:0007669"/>
    <property type="project" value="InterPro"/>
</dbReference>
<dbReference type="SUPFAM" id="SSF56399">
    <property type="entry name" value="ADP-ribosylation"/>
    <property type="match status" value="1"/>
</dbReference>
<protein>
    <recommendedName>
        <fullName evidence="1">ADP-ribosylating toxin CARDS C-terminal beta-trefoil domain-containing protein</fullName>
    </recommendedName>
</protein>
<dbReference type="RefSeq" id="WP_004025446.1">
    <property type="nucleotide sequence ID" value="NZ_AGFP01000065.1"/>
</dbReference>
<feature type="domain" description="ADP-ribosylating toxin CARDS C-terminal beta-trefoil" evidence="1">
    <location>
        <begin position="526"/>
        <end position="669"/>
    </location>
</feature>
<organism evidence="2 3">
    <name type="scientific">Malacoplasma iowae 695</name>
    <dbReference type="NCBI Taxonomy" id="1048830"/>
    <lineage>
        <taxon>Bacteria</taxon>
        <taxon>Bacillati</taxon>
        <taxon>Mycoplasmatota</taxon>
        <taxon>Mycoplasmoidales</taxon>
        <taxon>Mycoplasmoidaceae</taxon>
        <taxon>Malacoplasma</taxon>
    </lineage>
</organism>
<dbReference type="Pfam" id="PF02917">
    <property type="entry name" value="Pertussis_S1"/>
    <property type="match status" value="1"/>
</dbReference>
<evidence type="ECO:0000313" key="3">
    <source>
        <dbReference type="Proteomes" id="UP000464283"/>
    </source>
</evidence>
<proteinExistence type="predicted"/>
<dbReference type="Gene3D" id="3.90.210.10">
    <property type="entry name" value="Heat-Labile Enterotoxin, subunit A"/>
    <property type="match status" value="1"/>
</dbReference>
<dbReference type="AlphaFoldDB" id="A0A6P1LMC9"/>
<accession>A0A6P1LMC9</accession>
<name>A0A6P1LMC9_MALIO</name>
<evidence type="ECO:0000259" key="1">
    <source>
        <dbReference type="Pfam" id="PF22346"/>
    </source>
</evidence>
<gene>
    <name evidence="2" type="ORF">EER00_04420</name>
</gene>